<dbReference type="AlphaFoldDB" id="A0A6J6UCU7"/>
<organism evidence="1">
    <name type="scientific">freshwater metagenome</name>
    <dbReference type="NCBI Taxonomy" id="449393"/>
    <lineage>
        <taxon>unclassified sequences</taxon>
        <taxon>metagenomes</taxon>
        <taxon>ecological metagenomes</taxon>
    </lineage>
</organism>
<sequence>MVGGIGGVGTVVVVGRVVEARVGKVLLVAASDSAGLNEQAREEKPKTPMKKRYRQGVQALIGKRSLSCLLIF</sequence>
<reference evidence="1" key="1">
    <citation type="submission" date="2020-05" db="EMBL/GenBank/DDBJ databases">
        <authorList>
            <person name="Chiriac C."/>
            <person name="Salcher M."/>
            <person name="Ghai R."/>
            <person name="Kavagutti S V."/>
        </authorList>
    </citation>
    <scope>NUCLEOTIDE SEQUENCE</scope>
</reference>
<evidence type="ECO:0000313" key="1">
    <source>
        <dbReference type="EMBL" id="CAB4757386.1"/>
    </source>
</evidence>
<proteinExistence type="predicted"/>
<protein>
    <submittedName>
        <fullName evidence="1">Unannotated protein</fullName>
    </submittedName>
</protein>
<gene>
    <name evidence="1" type="ORF">UFOPK2766_02004</name>
</gene>
<dbReference type="EMBL" id="CAEZYU010000122">
    <property type="protein sequence ID" value="CAB4757386.1"/>
    <property type="molecule type" value="Genomic_DNA"/>
</dbReference>
<name>A0A6J6UCU7_9ZZZZ</name>
<accession>A0A6J6UCU7</accession>